<reference evidence="2" key="1">
    <citation type="journal article" date="2014" name="Int. J. Syst. Evol. Microbiol.">
        <title>Complete genome sequence of Corynebacterium casei LMG S-19264T (=DSM 44701T), isolated from a smear-ripened cheese.</title>
        <authorList>
            <consortium name="US DOE Joint Genome Institute (JGI-PGF)"/>
            <person name="Walter F."/>
            <person name="Albersmeier A."/>
            <person name="Kalinowski J."/>
            <person name="Ruckert C."/>
        </authorList>
    </citation>
    <scope>NUCLEOTIDE SEQUENCE</scope>
    <source>
        <strain evidence="2">JCM 4988</strain>
    </source>
</reference>
<sequence>MAYEPSAAPTSQTAEISSPRASASTPQQTAPTMATAVHTRIVFGLARDRGVDDRDTLAPQKDGRRLVTNGW</sequence>
<protein>
    <submittedName>
        <fullName evidence="2">Uncharacterized protein</fullName>
    </submittedName>
</protein>
<reference evidence="2" key="2">
    <citation type="submission" date="2020-09" db="EMBL/GenBank/DDBJ databases">
        <authorList>
            <person name="Sun Q."/>
            <person name="Ohkuma M."/>
        </authorList>
    </citation>
    <scope>NUCLEOTIDE SEQUENCE</scope>
    <source>
        <strain evidence="2">JCM 4988</strain>
    </source>
</reference>
<name>A0A918UZI5_9ACTN</name>
<keyword evidence="3" id="KW-1185">Reference proteome</keyword>
<gene>
    <name evidence="2" type="ORF">GCM10010387_49540</name>
</gene>
<organism evidence="2 3">
    <name type="scientific">Streptomyces inusitatus</name>
    <dbReference type="NCBI Taxonomy" id="68221"/>
    <lineage>
        <taxon>Bacteria</taxon>
        <taxon>Bacillati</taxon>
        <taxon>Actinomycetota</taxon>
        <taxon>Actinomycetes</taxon>
        <taxon>Kitasatosporales</taxon>
        <taxon>Streptomycetaceae</taxon>
        <taxon>Streptomyces</taxon>
    </lineage>
</organism>
<comment type="caution">
    <text evidence="2">The sequence shown here is derived from an EMBL/GenBank/DDBJ whole genome shotgun (WGS) entry which is preliminary data.</text>
</comment>
<feature type="compositionally biased region" description="Polar residues" evidence="1">
    <location>
        <begin position="8"/>
        <end position="22"/>
    </location>
</feature>
<feature type="region of interest" description="Disordered" evidence="1">
    <location>
        <begin position="52"/>
        <end position="71"/>
    </location>
</feature>
<evidence type="ECO:0000313" key="2">
    <source>
        <dbReference type="EMBL" id="GGZ49384.1"/>
    </source>
</evidence>
<evidence type="ECO:0000313" key="3">
    <source>
        <dbReference type="Proteomes" id="UP000630936"/>
    </source>
</evidence>
<feature type="region of interest" description="Disordered" evidence="1">
    <location>
        <begin position="1"/>
        <end position="34"/>
    </location>
</feature>
<feature type="compositionally biased region" description="Low complexity" evidence="1">
    <location>
        <begin position="23"/>
        <end position="34"/>
    </location>
</feature>
<dbReference type="AlphaFoldDB" id="A0A918UZI5"/>
<feature type="compositionally biased region" description="Basic and acidic residues" evidence="1">
    <location>
        <begin position="52"/>
        <end position="65"/>
    </location>
</feature>
<dbReference type="Proteomes" id="UP000630936">
    <property type="component" value="Unassembled WGS sequence"/>
</dbReference>
<proteinExistence type="predicted"/>
<dbReference type="EMBL" id="BMWG01000019">
    <property type="protein sequence ID" value="GGZ49384.1"/>
    <property type="molecule type" value="Genomic_DNA"/>
</dbReference>
<accession>A0A918UZI5</accession>
<evidence type="ECO:0000256" key="1">
    <source>
        <dbReference type="SAM" id="MobiDB-lite"/>
    </source>
</evidence>